<keyword evidence="1" id="KW-1133">Transmembrane helix</keyword>
<keyword evidence="1" id="KW-0472">Membrane</keyword>
<feature type="domain" description="Outer membrane protein beta-barrel" evidence="2">
    <location>
        <begin position="268"/>
        <end position="466"/>
    </location>
</feature>
<dbReference type="InterPro" id="IPR025665">
    <property type="entry name" value="Beta-barrel_OMP_2"/>
</dbReference>
<accession>A0ABU3BEH8</accession>
<name>A0ABU3BEH8_9FLAO</name>
<evidence type="ECO:0000259" key="2">
    <source>
        <dbReference type="Pfam" id="PF13568"/>
    </source>
</evidence>
<keyword evidence="4" id="KW-1185">Reference proteome</keyword>
<evidence type="ECO:0000313" key="4">
    <source>
        <dbReference type="Proteomes" id="UP001250662"/>
    </source>
</evidence>
<proteinExistence type="predicted"/>
<evidence type="ECO:0000256" key="1">
    <source>
        <dbReference type="SAM" id="Phobius"/>
    </source>
</evidence>
<gene>
    <name evidence="3" type="ORF">RM520_02920</name>
</gene>
<reference evidence="3 4" key="1">
    <citation type="submission" date="2023-09" db="EMBL/GenBank/DDBJ databases">
        <authorList>
            <person name="Rey-Velasco X."/>
        </authorList>
    </citation>
    <scope>NUCLEOTIDE SEQUENCE [LARGE SCALE GENOMIC DNA]</scope>
    <source>
        <strain evidence="3 4">P007</strain>
    </source>
</reference>
<sequence>MEKNNLDNLFRDKLKDFKEVPDEGVWKSIEASLEKKDKRRVVPIWWKLGGIAALLAVLFYVINPFSADKSIEETIITDIRDDQTIDGKDVFENNELPANIKNDNTTEVTSINTEENEAYIEEKEKTSAIKSSGNVKFLNSNSYENQNQAVVNNNKIDNSKNKAEDKPKFSTQQINETVESKRNAVAEITNKKPVIENTSNTDLFKSQEQVVESNVTQKEEVEDEIKISIFDAIAEQNQDEEKEITEKSESRWAMGPSVAPVYFDAQGQGSPIHSNFASNTKSGNVNLSYGLQVSYGVSKKLSIRTGVHKVDFGYDTNDVVFSSSLQASTNDLIDNISYSQASRNLVVESKPRSDAAASDVTSSEFNATSPALEGRMVQQMGYLEVPFELNYALVDKKLGINVIGGVSSLFLVDNSVSLESEGLVTEMGQANNLNDVNFSTNIGLGFNYEFSPKVQLNLEPVFKYQLNTFSDTAGLFRPYTIGVYSGVSFKF</sequence>
<organism evidence="3 4">
    <name type="scientific">Croceitalea vernalis</name>
    <dbReference type="NCBI Taxonomy" id="3075599"/>
    <lineage>
        <taxon>Bacteria</taxon>
        <taxon>Pseudomonadati</taxon>
        <taxon>Bacteroidota</taxon>
        <taxon>Flavobacteriia</taxon>
        <taxon>Flavobacteriales</taxon>
        <taxon>Flavobacteriaceae</taxon>
        <taxon>Croceitalea</taxon>
    </lineage>
</organism>
<dbReference type="EMBL" id="JAVRHU010000001">
    <property type="protein sequence ID" value="MDT0620559.1"/>
    <property type="molecule type" value="Genomic_DNA"/>
</dbReference>
<dbReference type="RefSeq" id="WP_311386910.1">
    <property type="nucleotide sequence ID" value="NZ_JAVRHU010000001.1"/>
</dbReference>
<dbReference type="Proteomes" id="UP001250662">
    <property type="component" value="Unassembled WGS sequence"/>
</dbReference>
<dbReference type="Pfam" id="PF13568">
    <property type="entry name" value="OMP_b-brl_2"/>
    <property type="match status" value="1"/>
</dbReference>
<protein>
    <submittedName>
        <fullName evidence="3">Outer membrane beta-barrel protein</fullName>
    </submittedName>
</protein>
<keyword evidence="1" id="KW-0812">Transmembrane</keyword>
<comment type="caution">
    <text evidence="3">The sequence shown here is derived from an EMBL/GenBank/DDBJ whole genome shotgun (WGS) entry which is preliminary data.</text>
</comment>
<feature type="transmembrane region" description="Helical" evidence="1">
    <location>
        <begin position="44"/>
        <end position="62"/>
    </location>
</feature>
<evidence type="ECO:0000313" key="3">
    <source>
        <dbReference type="EMBL" id="MDT0620559.1"/>
    </source>
</evidence>